<organism evidence="1">
    <name type="scientific">Pseudogymnoascus destructans</name>
    <dbReference type="NCBI Taxonomy" id="655981"/>
    <lineage>
        <taxon>Eukaryota</taxon>
        <taxon>Fungi</taxon>
        <taxon>Dikarya</taxon>
        <taxon>Ascomycota</taxon>
        <taxon>Pezizomycotina</taxon>
        <taxon>Leotiomycetes</taxon>
        <taxon>Thelebolales</taxon>
        <taxon>Thelebolaceae</taxon>
        <taxon>Pseudogymnoascus</taxon>
    </lineage>
</organism>
<protein>
    <submittedName>
        <fullName evidence="1">Uncharacterized protein</fullName>
    </submittedName>
</protein>
<accession>A0A177AGJ7</accession>
<gene>
    <name evidence="1" type="ORF">VC83_02453</name>
</gene>
<dbReference type="RefSeq" id="XP_024326515.1">
    <property type="nucleotide sequence ID" value="XM_024466115.1"/>
</dbReference>
<name>A0A177AGJ7_9PEZI</name>
<dbReference type="EMBL" id="KV441390">
    <property type="protein sequence ID" value="OAF61238.1"/>
    <property type="molecule type" value="Genomic_DNA"/>
</dbReference>
<dbReference type="Proteomes" id="UP000077154">
    <property type="component" value="Unassembled WGS sequence"/>
</dbReference>
<dbReference type="GeneID" id="36285535"/>
<sequence>MTMGYEPGRRNGKKSQNKMKASYTLYFLIISGNDYLHSITSNRSHPATKTFSQMMNSPSTLMAKRHQCMISKATTIEKTLLLPAAALLEMKSTTLFLSRQ</sequence>
<reference evidence="1" key="1">
    <citation type="submission" date="2016-03" db="EMBL/GenBank/DDBJ databases">
        <title>Updated assembly of Pseudogymnoascus destructans, the fungus causing white-nose syndrome of bats.</title>
        <authorList>
            <person name="Palmer J.M."/>
            <person name="Drees K.P."/>
            <person name="Foster J.T."/>
            <person name="Lindner D.L."/>
        </authorList>
    </citation>
    <scope>NUCLEOTIDE SEQUENCE [LARGE SCALE GENOMIC DNA]</scope>
    <source>
        <strain evidence="1">20631-21</strain>
    </source>
</reference>
<proteinExistence type="predicted"/>
<dbReference type="AlphaFoldDB" id="A0A177AGJ7"/>
<evidence type="ECO:0000313" key="1">
    <source>
        <dbReference type="EMBL" id="OAF61238.1"/>
    </source>
</evidence>